<keyword evidence="7" id="KW-1185">Reference proteome</keyword>
<dbReference type="SUPFAM" id="SSF51735">
    <property type="entry name" value="NAD(P)-binding Rossmann-fold domains"/>
    <property type="match status" value="1"/>
</dbReference>
<dbReference type="RefSeq" id="WP_345264810.1">
    <property type="nucleotide sequence ID" value="NZ_BAABIM010000002.1"/>
</dbReference>
<dbReference type="InterPro" id="IPR008927">
    <property type="entry name" value="6-PGluconate_DH-like_C_sf"/>
</dbReference>
<gene>
    <name evidence="6" type="ORF">GCM10023226_17460</name>
</gene>
<organism evidence="6 7">
    <name type="scientific">Nocardioides nanhaiensis</name>
    <dbReference type="NCBI Taxonomy" id="1476871"/>
    <lineage>
        <taxon>Bacteria</taxon>
        <taxon>Bacillati</taxon>
        <taxon>Actinomycetota</taxon>
        <taxon>Actinomycetes</taxon>
        <taxon>Propionibacteriales</taxon>
        <taxon>Nocardioidaceae</taxon>
        <taxon>Nocardioides</taxon>
    </lineage>
</organism>
<dbReference type="Gene3D" id="3.40.50.720">
    <property type="entry name" value="NAD(P)-binding Rossmann-like Domain"/>
    <property type="match status" value="1"/>
</dbReference>
<keyword evidence="3" id="KW-0520">NAD</keyword>
<dbReference type="InterPro" id="IPR006115">
    <property type="entry name" value="6PGDH_NADP-bd"/>
</dbReference>
<feature type="domain" description="6-phosphogluconate dehydrogenase NADP-binding" evidence="4">
    <location>
        <begin position="20"/>
        <end position="174"/>
    </location>
</feature>
<protein>
    <submittedName>
        <fullName evidence="6">NAD(P)-dependent oxidoreductase</fullName>
    </submittedName>
</protein>
<keyword evidence="2" id="KW-0560">Oxidoreductase</keyword>
<dbReference type="EMBL" id="BAABIM010000002">
    <property type="protein sequence ID" value="GAA4680776.1"/>
    <property type="molecule type" value="Genomic_DNA"/>
</dbReference>
<dbReference type="InterPro" id="IPR029154">
    <property type="entry name" value="HIBADH-like_NADP-bd"/>
</dbReference>
<dbReference type="Proteomes" id="UP001500621">
    <property type="component" value="Unassembled WGS sequence"/>
</dbReference>
<dbReference type="InterPro" id="IPR036291">
    <property type="entry name" value="NAD(P)-bd_dom_sf"/>
</dbReference>
<dbReference type="InterPro" id="IPR013328">
    <property type="entry name" value="6PGD_dom2"/>
</dbReference>
<dbReference type="SUPFAM" id="SSF48179">
    <property type="entry name" value="6-phosphogluconate dehydrogenase C-terminal domain-like"/>
    <property type="match status" value="1"/>
</dbReference>
<evidence type="ECO:0000256" key="2">
    <source>
        <dbReference type="ARBA" id="ARBA00023002"/>
    </source>
</evidence>
<dbReference type="InterPro" id="IPR002204">
    <property type="entry name" value="3-OH-isobutyrate_DH-rel_CS"/>
</dbReference>
<dbReference type="PANTHER" id="PTHR43060">
    <property type="entry name" value="3-HYDROXYISOBUTYRATE DEHYDROGENASE-LIKE 1, MITOCHONDRIAL-RELATED"/>
    <property type="match status" value="1"/>
</dbReference>
<dbReference type="PROSITE" id="PS00895">
    <property type="entry name" value="3_HYDROXYISOBUT_DH"/>
    <property type="match status" value="1"/>
</dbReference>
<evidence type="ECO:0000259" key="5">
    <source>
        <dbReference type="Pfam" id="PF14833"/>
    </source>
</evidence>
<reference evidence="7" key="1">
    <citation type="journal article" date="2019" name="Int. J. Syst. Evol. Microbiol.">
        <title>The Global Catalogue of Microorganisms (GCM) 10K type strain sequencing project: providing services to taxonomists for standard genome sequencing and annotation.</title>
        <authorList>
            <consortium name="The Broad Institute Genomics Platform"/>
            <consortium name="The Broad Institute Genome Sequencing Center for Infectious Disease"/>
            <person name="Wu L."/>
            <person name="Ma J."/>
        </authorList>
    </citation>
    <scope>NUCLEOTIDE SEQUENCE [LARGE SCALE GENOMIC DNA]</scope>
    <source>
        <strain evidence="7">JCM 18127</strain>
    </source>
</reference>
<dbReference type="InterPro" id="IPR015815">
    <property type="entry name" value="HIBADH-related"/>
</dbReference>
<evidence type="ECO:0000256" key="1">
    <source>
        <dbReference type="ARBA" id="ARBA00009080"/>
    </source>
</evidence>
<feature type="domain" description="3-hydroxyisobutyrate dehydrogenase-like NAD-binding" evidence="5">
    <location>
        <begin position="181"/>
        <end position="298"/>
    </location>
</feature>
<name>A0ABP8W7F3_9ACTN</name>
<proteinExistence type="inferred from homology"/>
<dbReference type="Gene3D" id="1.10.1040.10">
    <property type="entry name" value="N-(1-d-carboxylethyl)-l-norvaline Dehydrogenase, domain 2"/>
    <property type="match status" value="1"/>
</dbReference>
<dbReference type="Pfam" id="PF03446">
    <property type="entry name" value="NAD_binding_2"/>
    <property type="match status" value="1"/>
</dbReference>
<accession>A0ABP8W7F3</accession>
<sequence length="310" mass="31635">MTSTEAPAPQARAPLDGLVVGLVGLGAMGSPMARHLLAAGADVLGHDLDAGAVRRHVERGGRASGAVSELAGCDVVVTSLPSAAALMATLAELGPVAQQRSSVLPVIETSTLSLEEKTSAQRTAATSRIHLVDCPVSGTSAQAELGDLVAFCSGLEDAVRGPVESVLAAVARATHDVGTFGNGTRMKLVANLLVAVHNVAAAEALLLAERSGLDLEQVIDAVGDGAGSSRMLQVRGPLMARRTYEPATARVAIFEKDLRAIHGQAAQVDSPTPLLDVAASLYDTAARQGRRDQDAACVFAVLDESTSGPG</sequence>
<comment type="similarity">
    <text evidence="1">Belongs to the HIBADH-related family.</text>
</comment>
<dbReference type="PANTHER" id="PTHR43060:SF15">
    <property type="entry name" value="3-HYDROXYISOBUTYRATE DEHYDROGENASE-LIKE 1, MITOCHONDRIAL-RELATED"/>
    <property type="match status" value="1"/>
</dbReference>
<evidence type="ECO:0000313" key="6">
    <source>
        <dbReference type="EMBL" id="GAA4680776.1"/>
    </source>
</evidence>
<evidence type="ECO:0000259" key="4">
    <source>
        <dbReference type="Pfam" id="PF03446"/>
    </source>
</evidence>
<evidence type="ECO:0000313" key="7">
    <source>
        <dbReference type="Proteomes" id="UP001500621"/>
    </source>
</evidence>
<dbReference type="Pfam" id="PF14833">
    <property type="entry name" value="NAD_binding_11"/>
    <property type="match status" value="1"/>
</dbReference>
<dbReference type="PIRSF" id="PIRSF000103">
    <property type="entry name" value="HIBADH"/>
    <property type="match status" value="1"/>
</dbReference>
<comment type="caution">
    <text evidence="6">The sequence shown here is derived from an EMBL/GenBank/DDBJ whole genome shotgun (WGS) entry which is preliminary data.</text>
</comment>
<evidence type="ECO:0000256" key="3">
    <source>
        <dbReference type="ARBA" id="ARBA00023027"/>
    </source>
</evidence>